<evidence type="ECO:0000313" key="1">
    <source>
        <dbReference type="EMBL" id="KAI1698291.1"/>
    </source>
</evidence>
<comment type="caution">
    <text evidence="1">The sequence shown here is derived from an EMBL/GenBank/DDBJ whole genome shotgun (WGS) entry which is preliminary data.</text>
</comment>
<evidence type="ECO:0000313" key="2">
    <source>
        <dbReference type="Proteomes" id="UP001201812"/>
    </source>
</evidence>
<dbReference type="EMBL" id="JAKKPZ010000225">
    <property type="protein sequence ID" value="KAI1698291.1"/>
    <property type="molecule type" value="Genomic_DNA"/>
</dbReference>
<dbReference type="Proteomes" id="UP001201812">
    <property type="component" value="Unassembled WGS sequence"/>
</dbReference>
<gene>
    <name evidence="1" type="ORF">DdX_17999</name>
</gene>
<dbReference type="AlphaFoldDB" id="A0AAD4ML36"/>
<reference evidence="1" key="1">
    <citation type="submission" date="2022-01" db="EMBL/GenBank/DDBJ databases">
        <title>Genome Sequence Resource for Two Populations of Ditylenchus destructor, the Migratory Endoparasitic Phytonematode.</title>
        <authorList>
            <person name="Zhang H."/>
            <person name="Lin R."/>
            <person name="Xie B."/>
        </authorList>
    </citation>
    <scope>NUCLEOTIDE SEQUENCE</scope>
    <source>
        <strain evidence="1">BazhouSP</strain>
    </source>
</reference>
<keyword evidence="2" id="KW-1185">Reference proteome</keyword>
<name>A0AAD4ML36_9BILA</name>
<sequence>MEHIRSYVEVLKPLRHFISDFEMSLQPMLDKLLFRFKHLGSHFHKIMDTSENRAMKWNIAFAANCALSRKLKALNIKPMLISAFLNPTICKRLDRISTFLNEKYELNLSIDVAKNELIQFAAQQGIGTENVPNEQSLYDEEEDNLISEVNVVSSLEFEISSYISQKNAILTVPEKFDVLQYWAQSKGVGHYILRENEDVSYS</sequence>
<accession>A0AAD4ML36</accession>
<organism evidence="1 2">
    <name type="scientific">Ditylenchus destructor</name>
    <dbReference type="NCBI Taxonomy" id="166010"/>
    <lineage>
        <taxon>Eukaryota</taxon>
        <taxon>Metazoa</taxon>
        <taxon>Ecdysozoa</taxon>
        <taxon>Nematoda</taxon>
        <taxon>Chromadorea</taxon>
        <taxon>Rhabditida</taxon>
        <taxon>Tylenchina</taxon>
        <taxon>Tylenchomorpha</taxon>
        <taxon>Sphaerularioidea</taxon>
        <taxon>Anguinidae</taxon>
        <taxon>Anguininae</taxon>
        <taxon>Ditylenchus</taxon>
    </lineage>
</organism>
<proteinExistence type="predicted"/>
<protein>
    <submittedName>
        <fullName evidence="1">Uncharacterized protein</fullName>
    </submittedName>
</protein>